<dbReference type="InterPro" id="IPR008775">
    <property type="entry name" value="Phytyl_CoA_dOase-like"/>
</dbReference>
<dbReference type="EMBL" id="KB445639">
    <property type="protein sequence ID" value="EMD67053.1"/>
    <property type="molecule type" value="Genomic_DNA"/>
</dbReference>
<dbReference type="SUPFAM" id="SSF51197">
    <property type="entry name" value="Clavaminate synthase-like"/>
    <property type="match status" value="1"/>
</dbReference>
<dbReference type="AlphaFoldDB" id="M2SIN5"/>
<dbReference type="OMA" id="HRIMLAI"/>
<dbReference type="Proteomes" id="UP000016934">
    <property type="component" value="Unassembled WGS sequence"/>
</dbReference>
<keyword evidence="2" id="KW-1185">Reference proteome</keyword>
<evidence type="ECO:0000313" key="1">
    <source>
        <dbReference type="EMBL" id="EMD67053.1"/>
    </source>
</evidence>
<proteinExistence type="predicted"/>
<organism evidence="1 2">
    <name type="scientific">Cochliobolus sativus (strain ND90Pr / ATCC 201652)</name>
    <name type="common">Common root rot and spot blotch fungus</name>
    <name type="synonym">Bipolaris sorokiniana</name>
    <dbReference type="NCBI Taxonomy" id="665912"/>
    <lineage>
        <taxon>Eukaryota</taxon>
        <taxon>Fungi</taxon>
        <taxon>Dikarya</taxon>
        <taxon>Ascomycota</taxon>
        <taxon>Pezizomycotina</taxon>
        <taxon>Dothideomycetes</taxon>
        <taxon>Pleosporomycetidae</taxon>
        <taxon>Pleosporales</taxon>
        <taxon>Pleosporineae</taxon>
        <taxon>Pleosporaceae</taxon>
        <taxon>Bipolaris</taxon>
    </lineage>
</organism>
<dbReference type="OrthoDB" id="407832at2759"/>
<accession>M2SIN5</accession>
<evidence type="ECO:0000313" key="2">
    <source>
        <dbReference type="Proteomes" id="UP000016934"/>
    </source>
</evidence>
<dbReference type="GeneID" id="19138111"/>
<dbReference type="PANTHER" id="PTHR37563:SF2">
    <property type="entry name" value="PHYTANOYL-COA DIOXYGENASE FAMILY PROTEIN (AFU_ORTHOLOGUE AFUA_2G03330)"/>
    <property type="match status" value="1"/>
</dbReference>
<gene>
    <name evidence="1" type="ORF">COCSADRAFT_351726</name>
</gene>
<dbReference type="InterPro" id="IPR051961">
    <property type="entry name" value="Fungal_Metabolite_Diox"/>
</dbReference>
<dbReference type="PANTHER" id="PTHR37563">
    <property type="entry name" value="PHYTANOYL-COA DIOXYGENASE FAMILY PROTEIN (AFU_ORTHOLOGUE AFUA_2G03330)"/>
    <property type="match status" value="1"/>
</dbReference>
<sequence length="326" mass="38095">MCHQFKRGSKLEINRIRVCERERKAARLSQDNLRKSIEEFHKLGFVILENAFDLQSAEHLLEKMLKDFHGRLQSSTFRWNQGQNTGNISQPVPSFPEYLYEDIWANRLGVDIMENIIGPTPHLSLATSNIALPKFQGRQAVHSDYYCDHHDFPVFLEVNIYLHDVDWHNGATEFWLGTHNGYSKADHSSPTTGWIKQETFNRRAEISPPVQLAVPKGSLIIRDLRCWHAGRENHSSHPRIILGFLYSPRWFDSRMRMTLPYSAQPILKSWNHIECIKSVDFVADNFDYLHYLPDINLSQSRLNSKMITTPKRKEVTVTTKDYWNPY</sequence>
<dbReference type="Pfam" id="PF05721">
    <property type="entry name" value="PhyH"/>
    <property type="match status" value="1"/>
</dbReference>
<dbReference type="HOGENOM" id="CLU_043410_1_0_1"/>
<protein>
    <recommendedName>
        <fullName evidence="3">Phytanoyl-CoA dioxygenase</fullName>
    </recommendedName>
</protein>
<dbReference type="RefSeq" id="XP_007696807.1">
    <property type="nucleotide sequence ID" value="XM_007698617.1"/>
</dbReference>
<dbReference type="eggNOG" id="ENOG502SMVV">
    <property type="taxonomic scope" value="Eukaryota"/>
</dbReference>
<reference evidence="1 2" key="1">
    <citation type="journal article" date="2012" name="PLoS Pathog.">
        <title>Diverse lifestyles and strategies of plant pathogenesis encoded in the genomes of eighteen Dothideomycetes fungi.</title>
        <authorList>
            <person name="Ohm R.A."/>
            <person name="Feau N."/>
            <person name="Henrissat B."/>
            <person name="Schoch C.L."/>
            <person name="Horwitz B.A."/>
            <person name="Barry K.W."/>
            <person name="Condon B.J."/>
            <person name="Copeland A.C."/>
            <person name="Dhillon B."/>
            <person name="Glaser F."/>
            <person name="Hesse C.N."/>
            <person name="Kosti I."/>
            <person name="LaButti K."/>
            <person name="Lindquist E.A."/>
            <person name="Lucas S."/>
            <person name="Salamov A.A."/>
            <person name="Bradshaw R.E."/>
            <person name="Ciuffetti L."/>
            <person name="Hamelin R.C."/>
            <person name="Kema G.H.J."/>
            <person name="Lawrence C."/>
            <person name="Scott J.A."/>
            <person name="Spatafora J.W."/>
            <person name="Turgeon B.G."/>
            <person name="de Wit P.J.G.M."/>
            <person name="Zhong S."/>
            <person name="Goodwin S.B."/>
            <person name="Grigoriev I.V."/>
        </authorList>
    </citation>
    <scope>NUCLEOTIDE SEQUENCE [LARGE SCALE GENOMIC DNA]</scope>
    <source>
        <strain evidence="2">ND90Pr / ATCC 201652</strain>
    </source>
</reference>
<dbReference type="KEGG" id="bsc:COCSADRAFT_351726"/>
<name>M2SIN5_COCSN</name>
<evidence type="ECO:0008006" key="3">
    <source>
        <dbReference type="Google" id="ProtNLM"/>
    </source>
</evidence>
<dbReference type="Gene3D" id="2.60.120.620">
    <property type="entry name" value="q2cbj1_9rhob like domain"/>
    <property type="match status" value="1"/>
</dbReference>
<reference evidence="2" key="2">
    <citation type="journal article" date="2013" name="PLoS Genet.">
        <title>Comparative genome structure, secondary metabolite, and effector coding capacity across Cochliobolus pathogens.</title>
        <authorList>
            <person name="Condon B.J."/>
            <person name="Leng Y."/>
            <person name="Wu D."/>
            <person name="Bushley K.E."/>
            <person name="Ohm R.A."/>
            <person name="Otillar R."/>
            <person name="Martin J."/>
            <person name="Schackwitz W."/>
            <person name="Grimwood J."/>
            <person name="MohdZainudin N."/>
            <person name="Xue C."/>
            <person name="Wang R."/>
            <person name="Manning V.A."/>
            <person name="Dhillon B."/>
            <person name="Tu Z.J."/>
            <person name="Steffenson B.J."/>
            <person name="Salamov A."/>
            <person name="Sun H."/>
            <person name="Lowry S."/>
            <person name="LaButti K."/>
            <person name="Han J."/>
            <person name="Copeland A."/>
            <person name="Lindquist E."/>
            <person name="Barry K."/>
            <person name="Schmutz J."/>
            <person name="Baker S.E."/>
            <person name="Ciuffetti L.M."/>
            <person name="Grigoriev I.V."/>
            <person name="Zhong S."/>
            <person name="Turgeon B.G."/>
        </authorList>
    </citation>
    <scope>NUCLEOTIDE SEQUENCE [LARGE SCALE GENOMIC DNA]</scope>
    <source>
        <strain evidence="2">ND90Pr / ATCC 201652</strain>
    </source>
</reference>